<gene>
    <name evidence="1" type="ORF">BKA19_2243</name>
</gene>
<reference evidence="1 2" key="1">
    <citation type="submission" date="2019-02" db="EMBL/GenBank/DDBJ databases">
        <title>Sequencing the genomes of 1000 actinobacteria strains.</title>
        <authorList>
            <person name="Klenk H.-P."/>
        </authorList>
    </citation>
    <scope>NUCLEOTIDE SEQUENCE [LARGE SCALE GENOMIC DNA]</scope>
    <source>
        <strain evidence="1 2">DSM 44509</strain>
    </source>
</reference>
<name>A0A4Q7Y766_9ACTN</name>
<dbReference type="RefSeq" id="WP_158657540.1">
    <property type="nucleotide sequence ID" value="NZ_POQT01000009.1"/>
</dbReference>
<keyword evidence="2" id="KW-1185">Reference proteome</keyword>
<accession>A0A4Q7Y766</accession>
<evidence type="ECO:0000313" key="1">
    <source>
        <dbReference type="EMBL" id="RZU32548.1"/>
    </source>
</evidence>
<dbReference type="Proteomes" id="UP000292507">
    <property type="component" value="Unassembled WGS sequence"/>
</dbReference>
<proteinExistence type="predicted"/>
<sequence>MSSFLEHPGTVCRIRERVLEVHPDVAAATQTVWVAVYPAGDGEAAWEGLRARPSGEGRAVLAAVPVFAYDLALGDEVEVVATAEGPLVAVRRVHDTGRTTFRVWLPDWPDLERDDRVTELQRELARFGCWFDVWSPNLLAVSAEPDVAPAVADHLAEQERAGRFIFEPGRPSAP</sequence>
<evidence type="ECO:0000313" key="2">
    <source>
        <dbReference type="Proteomes" id="UP000292507"/>
    </source>
</evidence>
<dbReference type="InterPro" id="IPR025361">
    <property type="entry name" value="DUF4265"/>
</dbReference>
<dbReference type="EMBL" id="SHKV01000001">
    <property type="protein sequence ID" value="RZU32548.1"/>
    <property type="molecule type" value="Genomic_DNA"/>
</dbReference>
<dbReference type="Pfam" id="PF14085">
    <property type="entry name" value="DUF4265"/>
    <property type="match status" value="1"/>
</dbReference>
<organism evidence="1 2">
    <name type="scientific">Blastococcus saxobsidens</name>
    <dbReference type="NCBI Taxonomy" id="138336"/>
    <lineage>
        <taxon>Bacteria</taxon>
        <taxon>Bacillati</taxon>
        <taxon>Actinomycetota</taxon>
        <taxon>Actinomycetes</taxon>
        <taxon>Geodermatophilales</taxon>
        <taxon>Geodermatophilaceae</taxon>
        <taxon>Blastococcus</taxon>
    </lineage>
</organism>
<comment type="caution">
    <text evidence="1">The sequence shown here is derived from an EMBL/GenBank/DDBJ whole genome shotgun (WGS) entry which is preliminary data.</text>
</comment>
<protein>
    <submittedName>
        <fullName evidence="1">Uncharacterized protein DUF4265</fullName>
    </submittedName>
</protein>
<dbReference type="AlphaFoldDB" id="A0A4Q7Y766"/>